<gene>
    <name evidence="1" type="ORF">C2R22_15550</name>
</gene>
<dbReference type="EMBL" id="CP026309">
    <property type="protein sequence ID" value="AUV82877.1"/>
    <property type="molecule type" value="Genomic_DNA"/>
</dbReference>
<evidence type="ECO:0000313" key="1">
    <source>
        <dbReference type="EMBL" id="AUV82877.1"/>
    </source>
</evidence>
<dbReference type="InterPro" id="IPR036249">
    <property type="entry name" value="Thioredoxin-like_sf"/>
</dbReference>
<sequence length="219" mass="23867">MTRATDTELLFEAGVLTAEGEDVSLTDAFASAVDDYEEAFTDCSDDRTRAVRERIDGETLVEAFVELGAVDPRSVAELCALSDRLDTTAEDAWLALLPVLRLFRPDPVPGHGAPAQAIPVAADCLPALTRVYSPALVYVWLDDCPPCESLSARLESTFETPRGVSLFAVYGPRDRAFLDEEYSVTAGPALLFMRDGTIDARLYGDQKGSVLRTELERLS</sequence>
<organism evidence="1 2">
    <name type="scientific">Salinigranum rubrum</name>
    <dbReference type="NCBI Taxonomy" id="755307"/>
    <lineage>
        <taxon>Archaea</taxon>
        <taxon>Methanobacteriati</taxon>
        <taxon>Methanobacteriota</taxon>
        <taxon>Stenosarchaea group</taxon>
        <taxon>Halobacteria</taxon>
        <taxon>Halobacteriales</taxon>
        <taxon>Haloferacaceae</taxon>
        <taxon>Salinigranum</taxon>
    </lineage>
</organism>
<accession>A0A2I8VLR3</accession>
<reference evidence="1 2" key="1">
    <citation type="submission" date="2018-01" db="EMBL/GenBank/DDBJ databases">
        <title>Complete genome sequence of Salinigranum rubrum GX10T, an extremely halophilic archaeon isolated from a marine solar saltern.</title>
        <authorList>
            <person name="Han S."/>
        </authorList>
    </citation>
    <scope>NUCLEOTIDE SEQUENCE [LARGE SCALE GENOMIC DNA]</scope>
    <source>
        <strain evidence="1 2">GX10</strain>
    </source>
</reference>
<proteinExistence type="predicted"/>
<dbReference type="AlphaFoldDB" id="A0A2I8VLR3"/>
<keyword evidence="2" id="KW-1185">Reference proteome</keyword>
<name>A0A2I8VLR3_9EURY</name>
<dbReference type="SUPFAM" id="SSF52833">
    <property type="entry name" value="Thioredoxin-like"/>
    <property type="match status" value="1"/>
</dbReference>
<dbReference type="Proteomes" id="UP000236584">
    <property type="component" value="Chromosome"/>
</dbReference>
<dbReference type="Gene3D" id="3.40.30.10">
    <property type="entry name" value="Glutaredoxin"/>
    <property type="match status" value="1"/>
</dbReference>
<dbReference type="GeneID" id="35593536"/>
<evidence type="ECO:0000313" key="2">
    <source>
        <dbReference type="Proteomes" id="UP000236584"/>
    </source>
</evidence>
<dbReference type="RefSeq" id="WP_103426566.1">
    <property type="nucleotide sequence ID" value="NZ_CP026309.1"/>
</dbReference>
<dbReference type="CDD" id="cd02947">
    <property type="entry name" value="TRX_family"/>
    <property type="match status" value="1"/>
</dbReference>
<evidence type="ECO:0008006" key="3">
    <source>
        <dbReference type="Google" id="ProtNLM"/>
    </source>
</evidence>
<dbReference type="OrthoDB" id="304286at2157"/>
<dbReference type="KEGG" id="srub:C2R22_15550"/>
<protein>
    <recommendedName>
        <fullName evidence="3">Thioredoxin</fullName>
    </recommendedName>
</protein>